<dbReference type="Proteomes" id="UP001438707">
    <property type="component" value="Unassembled WGS sequence"/>
</dbReference>
<evidence type="ECO:0000256" key="3">
    <source>
        <dbReference type="SAM" id="SignalP"/>
    </source>
</evidence>
<gene>
    <name evidence="5" type="ORF">WJX74_003550</name>
</gene>
<comment type="caution">
    <text evidence="5">The sequence shown here is derived from an EMBL/GenBank/DDBJ whole genome shotgun (WGS) entry which is preliminary data.</text>
</comment>
<dbReference type="InterPro" id="IPR001054">
    <property type="entry name" value="A/G_cyclase"/>
</dbReference>
<feature type="region of interest" description="Disordered" evidence="1">
    <location>
        <begin position="473"/>
        <end position="497"/>
    </location>
</feature>
<protein>
    <recommendedName>
        <fullName evidence="4">Guanylate cyclase domain-containing protein</fullName>
    </recommendedName>
</protein>
<feature type="region of interest" description="Disordered" evidence="1">
    <location>
        <begin position="933"/>
        <end position="966"/>
    </location>
</feature>
<dbReference type="PANTHER" id="PTHR43081">
    <property type="entry name" value="ADENYLATE CYCLASE, TERMINAL-DIFFERENTIATION SPECIFIC-RELATED"/>
    <property type="match status" value="1"/>
</dbReference>
<feature type="domain" description="Guanylate cyclase" evidence="4">
    <location>
        <begin position="306"/>
        <end position="444"/>
    </location>
</feature>
<dbReference type="AlphaFoldDB" id="A0AAW1RBE0"/>
<feature type="compositionally biased region" description="Polar residues" evidence="1">
    <location>
        <begin position="1048"/>
        <end position="1062"/>
    </location>
</feature>
<dbReference type="SUPFAM" id="SSF55073">
    <property type="entry name" value="Nucleotide cyclase"/>
    <property type="match status" value="2"/>
</dbReference>
<feature type="region of interest" description="Disordered" evidence="1">
    <location>
        <begin position="1041"/>
        <end position="1062"/>
    </location>
</feature>
<keyword evidence="2" id="KW-1133">Transmembrane helix</keyword>
<dbReference type="Pfam" id="PF00211">
    <property type="entry name" value="Guanylate_cyc"/>
    <property type="match status" value="2"/>
</dbReference>
<keyword evidence="2" id="KW-0812">Transmembrane</keyword>
<feature type="transmembrane region" description="Helical" evidence="2">
    <location>
        <begin position="241"/>
        <end position="264"/>
    </location>
</feature>
<evidence type="ECO:0000256" key="2">
    <source>
        <dbReference type="SAM" id="Phobius"/>
    </source>
</evidence>
<keyword evidence="3" id="KW-0732">Signal</keyword>
<evidence type="ECO:0000313" key="5">
    <source>
        <dbReference type="EMBL" id="KAK9831106.1"/>
    </source>
</evidence>
<sequence>MALRLLLALYWAFPVAAQLTTLPPNFQLPRLYNVDQDIPSQKAALTSLYQSAGGPDWVFSYQYGSTAAILQQAPPELLTYFGDPNLTSAQSELRLVDGIFGSSSLAGHERLGLWGVGVTKVPWFTPTFSYCAWVGITCCMTGDELALSFCRYGLQSTAWLQFSVANMSGTIPPDIFYALPDLQFIVLGTNEDSSFVMKVDPKLFSFVGCMCVDGVSEAYSKVDKDGNRYLEAVLAPVRDSWHYIVIIVSTVLGVLIIMALLIVWQFPRFSKEFAAWQLNHLKSRSAPGTISQRQCTKHDLVYQEITLVMTDVEGSTELWECFPAAMSKALDLHDKLARSLLKQFCGHEVTTEGDAFIIAFHEAIDAASFLLNFQQALLALAWPHEILSNKHAQAEERYDGALLFKGLRVRAAMHTGIPSTYQVSAETGSMEYAGEMVDLTDAISRLPAGGQILMSGTSFYRLTGRLQGIETQGTGTDKACHSPPAASAGVSARHSLENRAAETSLDISDAHERPDGGSLELASMDRTIVKAAAAAALQDERGQSSAWLLQAKSFARLASFSPSMRSGRGPLPTAERAKPQCVADEQAVVVIDQGRFGFTEFAEAADGLHNEGLAVTGGVHVVEVVPTELACRSLTFPPLDPALQVAPAFMDAAGALVADLPGRNPADIHPVDITIVFCSSCQMKVLLATCAEAAKSAICKFKSCLRTTLRLTSGYECQEKDGVFMLAFAKPKQAAEWAILFNMSLLEVEWPQEILMGGPCRLVLDSKGDVLLAGISAAIGMVHGPVVSICPHKSTGKADYFGSTVNRAARVWAAAQAGQVLLDETLAIEIAGEWEAPGPTMHEKSKIALRNFHLLRLAARIKQADSLLTGLHDSRSISVTAGGSRKSTAGGKQDVEVVSNPYMLMAAVERHASLPETNAGLAAALQFEMSRSSYSASSRRPSAMKQAGRIRRQASSNPAALSSDDIVIDVSPTETADHESASSGKPDANLPQLRTIVHQKSRLMTTFTDMTLEEQSQDSISAWPLPGSLRAAKGQAALVPAPHAQQPKLGSQTSMPALSAPSNAASHENATCISPIANPLYEQPARCSRTSSQPLTPTGLSFTGSKMRTASLVRVTSTGAKPARMQSLRVGAHAQQLGMVQGPPIGVLRTSSMAIDDTTDIPMKLVDVEVHSLGRFAFKGLASHRQIAQLMPMSLSERLALFPHVLKRGKASCVSANNKMLVAATAILPDVTGLVLAR</sequence>
<name>A0AAW1RBE0_9CHLO</name>
<feature type="chain" id="PRO_5043508835" description="Guanylate cyclase domain-containing protein" evidence="3">
    <location>
        <begin position="18"/>
        <end position="1238"/>
    </location>
</feature>
<reference evidence="5 6" key="1">
    <citation type="journal article" date="2024" name="Nat. Commun.">
        <title>Phylogenomics reveals the evolutionary origins of lichenization in chlorophyte algae.</title>
        <authorList>
            <person name="Puginier C."/>
            <person name="Libourel C."/>
            <person name="Otte J."/>
            <person name="Skaloud P."/>
            <person name="Haon M."/>
            <person name="Grisel S."/>
            <person name="Petersen M."/>
            <person name="Berrin J.G."/>
            <person name="Delaux P.M."/>
            <person name="Dal Grande F."/>
            <person name="Keller J."/>
        </authorList>
    </citation>
    <scope>NUCLEOTIDE SEQUENCE [LARGE SCALE GENOMIC DNA]</scope>
    <source>
        <strain evidence="5 6">SAG 2145</strain>
    </source>
</reference>
<dbReference type="InterPro" id="IPR029787">
    <property type="entry name" value="Nucleotide_cyclase"/>
</dbReference>
<dbReference type="InterPro" id="IPR050697">
    <property type="entry name" value="Adenylyl/Guanylyl_Cyclase_3/4"/>
</dbReference>
<dbReference type="Gene3D" id="3.30.70.1230">
    <property type="entry name" value="Nucleotide cyclase"/>
    <property type="match status" value="2"/>
</dbReference>
<organism evidence="5 6">
    <name type="scientific">Apatococcus lobatus</name>
    <dbReference type="NCBI Taxonomy" id="904363"/>
    <lineage>
        <taxon>Eukaryota</taxon>
        <taxon>Viridiplantae</taxon>
        <taxon>Chlorophyta</taxon>
        <taxon>core chlorophytes</taxon>
        <taxon>Trebouxiophyceae</taxon>
        <taxon>Chlorellales</taxon>
        <taxon>Chlorellaceae</taxon>
        <taxon>Apatococcus</taxon>
    </lineage>
</organism>
<dbReference type="PROSITE" id="PS50125">
    <property type="entry name" value="GUANYLATE_CYCLASE_2"/>
    <property type="match status" value="1"/>
</dbReference>
<evidence type="ECO:0000313" key="6">
    <source>
        <dbReference type="Proteomes" id="UP001438707"/>
    </source>
</evidence>
<evidence type="ECO:0000259" key="4">
    <source>
        <dbReference type="PROSITE" id="PS50125"/>
    </source>
</evidence>
<evidence type="ECO:0000256" key="1">
    <source>
        <dbReference type="SAM" id="MobiDB-lite"/>
    </source>
</evidence>
<dbReference type="EMBL" id="JALJOS010000014">
    <property type="protein sequence ID" value="KAK9831106.1"/>
    <property type="molecule type" value="Genomic_DNA"/>
</dbReference>
<dbReference type="GO" id="GO:0035556">
    <property type="term" value="P:intracellular signal transduction"/>
    <property type="evidence" value="ECO:0007669"/>
    <property type="project" value="InterPro"/>
</dbReference>
<dbReference type="SMART" id="SM00044">
    <property type="entry name" value="CYCc"/>
    <property type="match status" value="1"/>
</dbReference>
<feature type="signal peptide" evidence="3">
    <location>
        <begin position="1"/>
        <end position="17"/>
    </location>
</feature>
<keyword evidence="6" id="KW-1185">Reference proteome</keyword>
<dbReference type="PANTHER" id="PTHR43081:SF1">
    <property type="entry name" value="ADENYLATE CYCLASE, TERMINAL-DIFFERENTIATION SPECIFIC"/>
    <property type="match status" value="1"/>
</dbReference>
<accession>A0AAW1RBE0</accession>
<proteinExistence type="predicted"/>
<keyword evidence="2" id="KW-0472">Membrane</keyword>
<dbReference type="GO" id="GO:0009190">
    <property type="term" value="P:cyclic nucleotide biosynthetic process"/>
    <property type="evidence" value="ECO:0007669"/>
    <property type="project" value="InterPro"/>
</dbReference>